<proteinExistence type="predicted"/>
<feature type="transmembrane region" description="Helical" evidence="1">
    <location>
        <begin position="38"/>
        <end position="57"/>
    </location>
</feature>
<dbReference type="Proteomes" id="UP000594118">
    <property type="component" value="Chromosome"/>
</dbReference>
<evidence type="ECO:0000313" key="2">
    <source>
        <dbReference type="EMBL" id="QOL80975.1"/>
    </source>
</evidence>
<feature type="transmembrane region" description="Helical" evidence="1">
    <location>
        <begin position="63"/>
        <end position="96"/>
    </location>
</feature>
<reference evidence="2 3" key="1">
    <citation type="submission" date="2019-10" db="EMBL/GenBank/DDBJ databases">
        <title>Pseudopuniceibacterium sp. HQ09 islated from Antarctica.</title>
        <authorList>
            <person name="Liao L."/>
            <person name="Su S."/>
            <person name="Chen B."/>
            <person name="Yu Y."/>
        </authorList>
    </citation>
    <scope>NUCLEOTIDE SEQUENCE [LARGE SCALE GENOMIC DNA]</scope>
    <source>
        <strain evidence="2 3">HQ09</strain>
    </source>
</reference>
<dbReference type="Pfam" id="PF05437">
    <property type="entry name" value="AzlD"/>
    <property type="match status" value="1"/>
</dbReference>
<evidence type="ECO:0000256" key="1">
    <source>
        <dbReference type="SAM" id="Phobius"/>
    </source>
</evidence>
<sequence length="98" mass="10000">MTGAHWAVIGVLAIAAFSIRVVGLIAGGRIRASRHAWVLDELPGLIIICLVTSSLAGQPLQTWIAAGAALGVAVFTNHVIATMTVGVLVFAGLAMIGI</sequence>
<dbReference type="InterPro" id="IPR008407">
    <property type="entry name" value="Brnchd-chn_aa_trnsp_AzlD"/>
</dbReference>
<dbReference type="AlphaFoldDB" id="A0A7L9WKP7"/>
<organism evidence="2 3">
    <name type="scientific">Pseudooceanicola spongiae</name>
    <dbReference type="NCBI Taxonomy" id="2613965"/>
    <lineage>
        <taxon>Bacteria</taxon>
        <taxon>Pseudomonadati</taxon>
        <taxon>Pseudomonadota</taxon>
        <taxon>Alphaproteobacteria</taxon>
        <taxon>Rhodobacterales</taxon>
        <taxon>Paracoccaceae</taxon>
        <taxon>Pseudooceanicola</taxon>
    </lineage>
</organism>
<keyword evidence="1" id="KW-0812">Transmembrane</keyword>
<feature type="transmembrane region" description="Helical" evidence="1">
    <location>
        <begin position="6"/>
        <end position="26"/>
    </location>
</feature>
<evidence type="ECO:0000313" key="3">
    <source>
        <dbReference type="Proteomes" id="UP000594118"/>
    </source>
</evidence>
<protein>
    <submittedName>
        <fullName evidence="2">Branched-chain amino acid transporter</fullName>
    </submittedName>
</protein>
<keyword evidence="3" id="KW-1185">Reference proteome</keyword>
<keyword evidence="1" id="KW-1133">Transmembrane helix</keyword>
<gene>
    <name evidence="2" type="ORF">F3W81_09205</name>
</gene>
<dbReference type="KEGG" id="pshq:F3W81_09205"/>
<dbReference type="RefSeq" id="WP_193083291.1">
    <property type="nucleotide sequence ID" value="NZ_CP045201.1"/>
</dbReference>
<keyword evidence="1" id="KW-0472">Membrane</keyword>
<accession>A0A7L9WKP7</accession>
<name>A0A7L9WKP7_9RHOB</name>
<dbReference type="EMBL" id="CP045201">
    <property type="protein sequence ID" value="QOL80975.1"/>
    <property type="molecule type" value="Genomic_DNA"/>
</dbReference>